<evidence type="ECO:0000313" key="1">
    <source>
        <dbReference type="EMBL" id="XDO02312.1"/>
    </source>
</evidence>
<sequence length="310" mass="36582">MDNYKKIYNLNNSQQHIGEYFEIKYFKNKYFLFFACEGTLKLVISDNLNFIEKKSNIILNNVPGGCFTIINDNNKLYLLVGCHISSKEKTDVEIPDLVWPKKRRLIANYNVKRKDRKNGMYLLESIDGIKWNEMTETPILHCFMNSLSCKPGEVCFDTHPCLIKPHNEYVYFGRLNSSLDERRVFMTKSKDLINWTDPKKINIINEEKGNFKNNYYNFVVYEKNNIFYAFTPHFKACGTTKRKTWGGCTLLLSSNDLENWTIINKYKEHVGRYKDRVNSVLLEEEKIKVFFRENCTSCNQNLISYNFAIL</sequence>
<dbReference type="InterPro" id="IPR023296">
    <property type="entry name" value="Glyco_hydro_beta-prop_sf"/>
</dbReference>
<organism evidence="1">
    <name type="scientific">Florenciella sp. virus SA2</name>
    <dbReference type="NCBI Taxonomy" id="3240092"/>
    <lineage>
        <taxon>Viruses</taxon>
    </lineage>
</organism>
<accession>A0AB39J9R4</accession>
<protein>
    <recommendedName>
        <fullName evidence="2">Glycosyl hydrolase family 32 N-terminal domain-containing protein</fullName>
    </recommendedName>
</protein>
<evidence type="ECO:0008006" key="2">
    <source>
        <dbReference type="Google" id="ProtNLM"/>
    </source>
</evidence>
<dbReference type="SUPFAM" id="SSF75005">
    <property type="entry name" value="Arabinanase/levansucrase/invertase"/>
    <property type="match status" value="1"/>
</dbReference>
<reference evidence="1" key="1">
    <citation type="submission" date="2024-03" db="EMBL/GenBank/DDBJ databases">
        <title>Eukaryotic viruses encode the ribosomal protein eL40.</title>
        <authorList>
            <person name="Thomy J."/>
            <person name="Schvarcz C.R."/>
            <person name="McBeain K.A."/>
            <person name="Edwards K.F."/>
            <person name="Steward G.F."/>
        </authorList>
    </citation>
    <scope>NUCLEOTIDE SEQUENCE</scope>
    <source>
        <strain evidence="1">FloV-SA2</strain>
    </source>
</reference>
<dbReference type="EMBL" id="PP542043">
    <property type="protein sequence ID" value="XDO02312.1"/>
    <property type="molecule type" value="Genomic_DNA"/>
</dbReference>
<name>A0AB39J9R4_9VIRU</name>
<gene>
    <name evidence="1" type="ORF">FloV-SA2_00494</name>
</gene>
<proteinExistence type="predicted"/>
<dbReference type="Gene3D" id="2.115.10.20">
    <property type="entry name" value="Glycosyl hydrolase domain, family 43"/>
    <property type="match status" value="1"/>
</dbReference>